<evidence type="ECO:0000256" key="17">
    <source>
        <dbReference type="ARBA" id="ARBA00048609"/>
    </source>
</evidence>
<dbReference type="InterPro" id="IPR032678">
    <property type="entry name" value="tRNA-synt_1_cat_dom"/>
</dbReference>
<dbReference type="PANTHER" id="PTHR10890">
    <property type="entry name" value="CYSTEINYL-TRNA SYNTHETASE"/>
    <property type="match status" value="1"/>
</dbReference>
<dbReference type="OrthoDB" id="438179at2759"/>
<protein>
    <recommendedName>
        <fullName evidence="3">cysteine--tRNA ligase</fullName>
        <ecNumber evidence="3">6.1.1.16</ecNumber>
    </recommendedName>
    <alternativeName>
        <fullName evidence="11">Cysteinyl-tRNA synthetase</fullName>
    </alternativeName>
</protein>
<name>A0A401PXJ4_SCYTO</name>
<evidence type="ECO:0000256" key="13">
    <source>
        <dbReference type="ARBA" id="ARBA00045476"/>
    </source>
</evidence>
<dbReference type="EC" id="6.1.1.16" evidence="3"/>
<evidence type="ECO:0000256" key="10">
    <source>
        <dbReference type="ARBA" id="ARBA00023146"/>
    </source>
</evidence>
<keyword evidence="5" id="KW-0479">Metal-binding</keyword>
<evidence type="ECO:0000256" key="9">
    <source>
        <dbReference type="ARBA" id="ARBA00022917"/>
    </source>
</evidence>
<evidence type="ECO:0000313" key="21">
    <source>
        <dbReference type="Proteomes" id="UP000288216"/>
    </source>
</evidence>
<evidence type="ECO:0000256" key="11">
    <source>
        <dbReference type="ARBA" id="ARBA00031499"/>
    </source>
</evidence>
<evidence type="ECO:0000256" key="4">
    <source>
        <dbReference type="ARBA" id="ARBA00022598"/>
    </source>
</evidence>
<dbReference type="SUPFAM" id="SSF47323">
    <property type="entry name" value="Anticodon-binding domain of a subclass of class I aminoacyl-tRNA synthetases"/>
    <property type="match status" value="1"/>
</dbReference>
<keyword evidence="6" id="KW-0547">Nucleotide-binding</keyword>
<evidence type="ECO:0000256" key="6">
    <source>
        <dbReference type="ARBA" id="ARBA00022741"/>
    </source>
</evidence>
<dbReference type="Gene3D" id="1.20.120.1910">
    <property type="entry name" value="Cysteine-tRNA ligase, C-terminal anti-codon recognition domain"/>
    <property type="match status" value="1"/>
</dbReference>
<comment type="catalytic activity">
    <reaction evidence="15">
        <text>2 L-cysteine = S-sulfanyl-L-cysteine + L-alanine</text>
        <dbReference type="Rhea" id="RHEA:78543"/>
        <dbReference type="ChEBI" id="CHEBI:35235"/>
        <dbReference type="ChEBI" id="CHEBI:57972"/>
        <dbReference type="ChEBI" id="CHEBI:58591"/>
    </reaction>
    <physiologicalReaction direction="left-to-right" evidence="15">
        <dbReference type="Rhea" id="RHEA:78544"/>
    </physiologicalReaction>
</comment>
<dbReference type="Gene3D" id="3.40.50.620">
    <property type="entry name" value="HUPs"/>
    <property type="match status" value="1"/>
</dbReference>
<evidence type="ECO:0000256" key="3">
    <source>
        <dbReference type="ARBA" id="ARBA00012832"/>
    </source>
</evidence>
<evidence type="ECO:0000256" key="1">
    <source>
        <dbReference type="ARBA" id="ARBA00001947"/>
    </source>
</evidence>
<evidence type="ECO:0000313" key="20">
    <source>
        <dbReference type="EMBL" id="GCB77830.1"/>
    </source>
</evidence>
<dbReference type="GO" id="GO:0004817">
    <property type="term" value="F:cysteine-tRNA ligase activity"/>
    <property type="evidence" value="ECO:0007669"/>
    <property type="project" value="UniProtKB-EC"/>
</dbReference>
<gene>
    <name evidence="20" type="ORF">scyTo_0018521</name>
</gene>
<dbReference type="SUPFAM" id="SSF52374">
    <property type="entry name" value="Nucleotidylyl transferase"/>
    <property type="match status" value="1"/>
</dbReference>
<comment type="function">
    <text evidence="12">Mitochondrial cysteine-specific aminoacyl-tRNA synthetase that catalyzes the ATP-dependent ligation of cysteine to tRNA(Cys).</text>
</comment>
<dbReference type="EMBL" id="BFAA01012979">
    <property type="protein sequence ID" value="GCB77830.1"/>
    <property type="molecule type" value="Genomic_DNA"/>
</dbReference>
<keyword evidence="9" id="KW-0648">Protein biosynthesis</keyword>
<keyword evidence="21" id="KW-1185">Reference proteome</keyword>
<dbReference type="InterPro" id="IPR024909">
    <property type="entry name" value="Cys-tRNA/MSH_ligase"/>
</dbReference>
<evidence type="ECO:0000256" key="7">
    <source>
        <dbReference type="ARBA" id="ARBA00022833"/>
    </source>
</evidence>
<dbReference type="GO" id="GO:0006423">
    <property type="term" value="P:cysteinyl-tRNA aminoacylation"/>
    <property type="evidence" value="ECO:0007669"/>
    <property type="project" value="InterPro"/>
</dbReference>
<evidence type="ECO:0000256" key="14">
    <source>
        <dbReference type="ARBA" id="ARBA00047499"/>
    </source>
</evidence>
<comment type="cofactor">
    <cofactor evidence="1">
        <name>Zn(2+)</name>
        <dbReference type="ChEBI" id="CHEBI:29105"/>
    </cofactor>
</comment>
<dbReference type="STRING" id="75743.A0A401PXJ4"/>
<dbReference type="GO" id="GO:0005524">
    <property type="term" value="F:ATP binding"/>
    <property type="evidence" value="ECO:0007669"/>
    <property type="project" value="UniProtKB-KW"/>
</dbReference>
<evidence type="ECO:0000256" key="5">
    <source>
        <dbReference type="ARBA" id="ARBA00022723"/>
    </source>
</evidence>
<organism evidence="20 21">
    <name type="scientific">Scyliorhinus torazame</name>
    <name type="common">Cloudy catshark</name>
    <name type="synonym">Catulus torazame</name>
    <dbReference type="NCBI Taxonomy" id="75743"/>
    <lineage>
        <taxon>Eukaryota</taxon>
        <taxon>Metazoa</taxon>
        <taxon>Chordata</taxon>
        <taxon>Craniata</taxon>
        <taxon>Vertebrata</taxon>
        <taxon>Chondrichthyes</taxon>
        <taxon>Elasmobranchii</taxon>
        <taxon>Galeomorphii</taxon>
        <taxon>Galeoidea</taxon>
        <taxon>Carcharhiniformes</taxon>
        <taxon>Scyliorhinidae</taxon>
        <taxon>Scyliorhinus</taxon>
    </lineage>
</organism>
<evidence type="ECO:0000256" key="15">
    <source>
        <dbReference type="ARBA" id="ARBA00047548"/>
    </source>
</evidence>
<dbReference type="GO" id="GO:0046872">
    <property type="term" value="F:metal ion binding"/>
    <property type="evidence" value="ECO:0007669"/>
    <property type="project" value="UniProtKB-KW"/>
</dbReference>
<feature type="domain" description="tRNA synthetases class I catalytic" evidence="19">
    <location>
        <begin position="1"/>
        <end position="271"/>
    </location>
</feature>
<dbReference type="GO" id="GO:0005737">
    <property type="term" value="C:cytoplasm"/>
    <property type="evidence" value="ECO:0007669"/>
    <property type="project" value="TreeGrafter"/>
</dbReference>
<comment type="similarity">
    <text evidence="2">Belongs to the class-I aminoacyl-tRNA synthetase family.</text>
</comment>
<dbReference type="AlphaFoldDB" id="A0A401PXJ4"/>
<proteinExistence type="inferred from homology"/>
<dbReference type="PRINTS" id="PR00983">
    <property type="entry name" value="TRNASYNTHCYS"/>
</dbReference>
<keyword evidence="4" id="KW-0436">Ligase</keyword>
<dbReference type="InterPro" id="IPR009080">
    <property type="entry name" value="tRNAsynth_Ia_anticodon-bd"/>
</dbReference>
<feature type="non-terminal residue" evidence="20">
    <location>
        <position position="1"/>
    </location>
</feature>
<evidence type="ECO:0000256" key="2">
    <source>
        <dbReference type="ARBA" id="ARBA00005594"/>
    </source>
</evidence>
<reference evidence="20 21" key="1">
    <citation type="journal article" date="2018" name="Nat. Ecol. Evol.">
        <title>Shark genomes provide insights into elasmobranch evolution and the origin of vertebrates.</title>
        <authorList>
            <person name="Hara Y"/>
            <person name="Yamaguchi K"/>
            <person name="Onimaru K"/>
            <person name="Kadota M"/>
            <person name="Koyanagi M"/>
            <person name="Keeley SD"/>
            <person name="Tatsumi K"/>
            <person name="Tanaka K"/>
            <person name="Motone F"/>
            <person name="Kageyama Y"/>
            <person name="Nozu R"/>
            <person name="Adachi N"/>
            <person name="Nishimura O"/>
            <person name="Nakagawa R"/>
            <person name="Tanegashima C"/>
            <person name="Kiyatake I"/>
            <person name="Matsumoto R"/>
            <person name="Murakumo K"/>
            <person name="Nishida K"/>
            <person name="Terakita A"/>
            <person name="Kuratani S"/>
            <person name="Sato K"/>
            <person name="Hyodo S Kuraku.S."/>
        </authorList>
    </citation>
    <scope>NUCLEOTIDE SEQUENCE [LARGE SCALE GENOMIC DNA]</scope>
</reference>
<dbReference type="NCBIfam" id="TIGR00435">
    <property type="entry name" value="cysS"/>
    <property type="match status" value="1"/>
</dbReference>
<keyword evidence="10" id="KW-0030">Aminoacyl-tRNA synthetase</keyword>
<sequence>SYVRFDILRRILTKIFGIDVIMVMVITDIDNKIIQRANELNISPTILSRIYEEDFKQDMACLKVLPPTVYMRVTDNIPQIVAFIERIIHNGHAYSTSTGNVYFDVQSIGDQYGKFVAMCADTVGGTNAGDKRHVRDFALWKASQLHEPSWVSPWGKGRPGWHIECSTVASCVFGNKLDIHSGGIDLAFPHHENEIAQCEAYHKCGQWGNYFLHSGHLYLKGSEEKMSKSLKNYITIKSLLEKFSANHFRMFCLLSKYRSAVEYSDTSMAEAGNLLHSISAFISDASAYMRGQLMCPSVDETLLWERLNATKVNVQAAFADDFDTPGATDSIMNLIRHGNRQLQAVTKALAVDRSSATVHSVTEQLVGFRQEVRKYALAVDEQELAVSEGRELSKEKAQQLRERRRQLLSERQPLLQACDSLRHNLSAIGINIKDRGETSSWELTEQLTKENRSEA</sequence>
<dbReference type="FunFam" id="3.40.50.620:FF:000027">
    <property type="entry name" value="Cysteine--tRNA ligase, cytoplasmic"/>
    <property type="match status" value="1"/>
</dbReference>
<comment type="catalytic activity">
    <reaction evidence="14">
        <text>S-disulfanyl-L-cysteine + tRNA(Cys) + ATP = (S)-disulfanyl-L-cysteinyl-tRNA(Cys) + AMP + diphosphate</text>
        <dbReference type="Rhea" id="RHEA:78651"/>
        <dbReference type="Rhea" id="RHEA-COMP:9661"/>
        <dbReference type="Rhea" id="RHEA-COMP:19120"/>
        <dbReference type="ChEBI" id="CHEBI:30616"/>
        <dbReference type="ChEBI" id="CHEBI:33019"/>
        <dbReference type="ChEBI" id="CHEBI:78442"/>
        <dbReference type="ChEBI" id="CHEBI:229465"/>
        <dbReference type="ChEBI" id="CHEBI:229521"/>
        <dbReference type="ChEBI" id="CHEBI:456215"/>
    </reaction>
    <physiologicalReaction direction="left-to-right" evidence="14">
        <dbReference type="Rhea" id="RHEA:78652"/>
    </physiologicalReaction>
</comment>
<dbReference type="InterPro" id="IPR015803">
    <property type="entry name" value="Cys-tRNA-ligase"/>
</dbReference>
<dbReference type="OMA" id="HAWPASE"/>
<evidence type="ECO:0000256" key="12">
    <source>
        <dbReference type="ARBA" id="ARBA00043868"/>
    </source>
</evidence>
<evidence type="ECO:0000256" key="16">
    <source>
        <dbReference type="ARBA" id="ARBA00047731"/>
    </source>
</evidence>
<keyword evidence="7" id="KW-0862">Zinc</keyword>
<dbReference type="InterPro" id="IPR014729">
    <property type="entry name" value="Rossmann-like_a/b/a_fold"/>
</dbReference>
<keyword evidence="8" id="KW-0067">ATP-binding</keyword>
<accession>A0A401PXJ4</accession>
<evidence type="ECO:0000256" key="8">
    <source>
        <dbReference type="ARBA" id="ARBA00022840"/>
    </source>
</evidence>
<comment type="caution">
    <text evidence="20">The sequence shown here is derived from an EMBL/GenBank/DDBJ whole genome shotgun (WGS) entry which is preliminary data.</text>
</comment>
<comment type="catalytic activity">
    <reaction evidence="18">
        <text>tRNA(Cys) + L-cysteine + ATP = L-cysteinyl-tRNA(Cys) + AMP + diphosphate</text>
        <dbReference type="Rhea" id="RHEA:17773"/>
        <dbReference type="Rhea" id="RHEA-COMP:9661"/>
        <dbReference type="Rhea" id="RHEA-COMP:9679"/>
        <dbReference type="ChEBI" id="CHEBI:30616"/>
        <dbReference type="ChEBI" id="CHEBI:33019"/>
        <dbReference type="ChEBI" id="CHEBI:35235"/>
        <dbReference type="ChEBI" id="CHEBI:78442"/>
        <dbReference type="ChEBI" id="CHEBI:78517"/>
        <dbReference type="ChEBI" id="CHEBI:456215"/>
        <dbReference type="EC" id="6.1.1.16"/>
    </reaction>
    <physiologicalReaction direction="right-to-left" evidence="18">
        <dbReference type="Rhea" id="RHEA:17775"/>
    </physiologicalReaction>
</comment>
<evidence type="ECO:0000256" key="18">
    <source>
        <dbReference type="ARBA" id="ARBA00049046"/>
    </source>
</evidence>
<dbReference type="PANTHER" id="PTHR10890:SF27">
    <property type="entry name" value="CYSTEINE--TRNA LIGASE, MITOCHONDRIAL-RELATED"/>
    <property type="match status" value="1"/>
</dbReference>
<dbReference type="Proteomes" id="UP000288216">
    <property type="component" value="Unassembled WGS sequence"/>
</dbReference>
<comment type="function">
    <text evidence="13">In addition to its role as an aminoacyl-tRNA synthetase, has also cysteine persulfide synthase activity. Produces reactive persulfide species such as cysteine persulfide (CysSSH) from substrate cysteine and mediate direct incorporation of CysSSH into proteins during translations, resulting in protein persulfides and polysulfides. CysSSHs behave as potent antioxidants and cellular protectants.</text>
</comment>
<dbReference type="Pfam" id="PF01406">
    <property type="entry name" value="tRNA-synt_1e"/>
    <property type="match status" value="1"/>
</dbReference>
<comment type="catalytic activity">
    <reaction evidence="17">
        <text>S-sulfanyl-L-cysteine + tRNA(Cys) + ATP = (S)-sulfanyl-L-cysteinyl-tRNA(Cys) + AMP + diphosphate</text>
        <dbReference type="Rhea" id="RHEA:78647"/>
        <dbReference type="Rhea" id="RHEA-COMP:9661"/>
        <dbReference type="Rhea" id="RHEA-COMP:19119"/>
        <dbReference type="ChEBI" id="CHEBI:30616"/>
        <dbReference type="ChEBI" id="CHEBI:33019"/>
        <dbReference type="ChEBI" id="CHEBI:58591"/>
        <dbReference type="ChEBI" id="CHEBI:78442"/>
        <dbReference type="ChEBI" id="CHEBI:229520"/>
        <dbReference type="ChEBI" id="CHEBI:456215"/>
    </reaction>
    <physiologicalReaction direction="left-to-right" evidence="17">
        <dbReference type="Rhea" id="RHEA:78648"/>
    </physiologicalReaction>
</comment>
<comment type="catalytic activity">
    <reaction evidence="16">
        <text>S-sulfanyl-L-cysteine + L-cysteine = S-disulfanyl-L-cysteine + L-alanine</text>
        <dbReference type="Rhea" id="RHEA:78627"/>
        <dbReference type="ChEBI" id="CHEBI:35235"/>
        <dbReference type="ChEBI" id="CHEBI:57972"/>
        <dbReference type="ChEBI" id="CHEBI:58591"/>
        <dbReference type="ChEBI" id="CHEBI:229465"/>
    </reaction>
    <physiologicalReaction direction="left-to-right" evidence="16">
        <dbReference type="Rhea" id="RHEA:78628"/>
    </physiologicalReaction>
</comment>
<evidence type="ECO:0000259" key="19">
    <source>
        <dbReference type="Pfam" id="PF01406"/>
    </source>
</evidence>